<comment type="caution">
    <text evidence="2">The sequence shown here is derived from an EMBL/GenBank/DDBJ whole genome shotgun (WGS) entry which is preliminary data.</text>
</comment>
<evidence type="ECO:0000256" key="1">
    <source>
        <dbReference type="SAM" id="MobiDB-lite"/>
    </source>
</evidence>
<name>A0A8H5XA00_9HYPO</name>
<sequence>MSFPNLRTIHPLSKNNDPPVGTKDKKQGSSTLKHMPTEEQDPLRPGNIPTNLNTIAVDGGDRTDHTQRHRETGDQSQWSWEDVNGTCTILMLVQDNDAKLVPVASSSSAPPRNRFLDNDGDLILPTVQELYEMTDSDKEEWQGARALFYG</sequence>
<protein>
    <submittedName>
        <fullName evidence="2">Uncharacterized protein</fullName>
    </submittedName>
</protein>
<reference evidence="2 3" key="1">
    <citation type="submission" date="2020-05" db="EMBL/GenBank/DDBJ databases">
        <title>Identification and distribution of gene clusters putatively required for synthesis of sphingolipid metabolism inhibitors in phylogenetically diverse species of the filamentous fungus Fusarium.</title>
        <authorList>
            <person name="Kim H.-S."/>
            <person name="Busman M."/>
            <person name="Brown D.W."/>
            <person name="Divon H."/>
            <person name="Uhlig S."/>
            <person name="Proctor R.H."/>
        </authorList>
    </citation>
    <scope>NUCLEOTIDE SEQUENCE [LARGE SCALE GENOMIC DNA]</scope>
    <source>
        <strain evidence="2 3">NRRL 26131</strain>
    </source>
</reference>
<accession>A0A8H5XA00</accession>
<proteinExistence type="predicted"/>
<evidence type="ECO:0000313" key="2">
    <source>
        <dbReference type="EMBL" id="KAF5688505.1"/>
    </source>
</evidence>
<evidence type="ECO:0000313" key="3">
    <source>
        <dbReference type="Proteomes" id="UP000532311"/>
    </source>
</evidence>
<dbReference type="Proteomes" id="UP000532311">
    <property type="component" value="Unassembled WGS sequence"/>
</dbReference>
<keyword evidence="3" id="KW-1185">Reference proteome</keyword>
<dbReference type="AlphaFoldDB" id="A0A8H5XA00"/>
<feature type="compositionally biased region" description="Basic and acidic residues" evidence="1">
    <location>
        <begin position="59"/>
        <end position="73"/>
    </location>
</feature>
<feature type="region of interest" description="Disordered" evidence="1">
    <location>
        <begin position="1"/>
        <end position="78"/>
    </location>
</feature>
<gene>
    <name evidence="2" type="ORF">FGLOB1_14708</name>
</gene>
<dbReference type="EMBL" id="JAAQPF010001353">
    <property type="protein sequence ID" value="KAF5688505.1"/>
    <property type="molecule type" value="Genomic_DNA"/>
</dbReference>
<organism evidence="2 3">
    <name type="scientific">Fusarium globosum</name>
    <dbReference type="NCBI Taxonomy" id="78864"/>
    <lineage>
        <taxon>Eukaryota</taxon>
        <taxon>Fungi</taxon>
        <taxon>Dikarya</taxon>
        <taxon>Ascomycota</taxon>
        <taxon>Pezizomycotina</taxon>
        <taxon>Sordariomycetes</taxon>
        <taxon>Hypocreomycetidae</taxon>
        <taxon>Hypocreales</taxon>
        <taxon>Nectriaceae</taxon>
        <taxon>Fusarium</taxon>
        <taxon>Fusarium fujikuroi species complex</taxon>
    </lineage>
</organism>